<dbReference type="InterPro" id="IPR007569">
    <property type="entry name" value="DUF559"/>
</dbReference>
<dbReference type="GO" id="GO:0004519">
    <property type="term" value="F:endonuclease activity"/>
    <property type="evidence" value="ECO:0007669"/>
    <property type="project" value="UniProtKB-KW"/>
</dbReference>
<dbReference type="Pfam" id="PF04480">
    <property type="entry name" value="DUF559"/>
    <property type="match status" value="1"/>
</dbReference>
<evidence type="ECO:0000313" key="3">
    <source>
        <dbReference type="Proteomes" id="UP001595887"/>
    </source>
</evidence>
<dbReference type="PANTHER" id="PTHR38590">
    <property type="entry name" value="BLL0828 PROTEIN"/>
    <property type="match status" value="1"/>
</dbReference>
<feature type="domain" description="DUF559" evidence="1">
    <location>
        <begin position="9"/>
        <end position="113"/>
    </location>
</feature>
<organism evidence="2 3">
    <name type="scientific">Sphingorhabdus arenilitoris</name>
    <dbReference type="NCBI Taxonomy" id="1490041"/>
    <lineage>
        <taxon>Bacteria</taxon>
        <taxon>Pseudomonadati</taxon>
        <taxon>Pseudomonadota</taxon>
        <taxon>Alphaproteobacteria</taxon>
        <taxon>Sphingomonadales</taxon>
        <taxon>Sphingomonadaceae</taxon>
        <taxon>Sphingorhabdus</taxon>
    </lineage>
</organism>
<dbReference type="PANTHER" id="PTHR38590:SF1">
    <property type="entry name" value="BLL0828 PROTEIN"/>
    <property type="match status" value="1"/>
</dbReference>
<keyword evidence="2" id="KW-0540">Nuclease</keyword>
<gene>
    <name evidence="2" type="ORF">ACFOWX_09275</name>
</gene>
<dbReference type="InterPro" id="IPR047216">
    <property type="entry name" value="Endonuclease_DUF559_bact"/>
</dbReference>
<accession>A0ABV8RJT0</accession>
<reference evidence="3" key="1">
    <citation type="journal article" date="2019" name="Int. J. Syst. Evol. Microbiol.">
        <title>The Global Catalogue of Microorganisms (GCM) 10K type strain sequencing project: providing services to taxonomists for standard genome sequencing and annotation.</title>
        <authorList>
            <consortium name="The Broad Institute Genomics Platform"/>
            <consortium name="The Broad Institute Genome Sequencing Center for Infectious Disease"/>
            <person name="Wu L."/>
            <person name="Ma J."/>
        </authorList>
    </citation>
    <scope>NUCLEOTIDE SEQUENCE [LARGE SCALE GENOMIC DNA]</scope>
    <source>
        <strain evidence="3">CECT 8531</strain>
    </source>
</reference>
<dbReference type="RefSeq" id="WP_381423429.1">
    <property type="nucleotide sequence ID" value="NZ_JBHSDH010000013.1"/>
</dbReference>
<comment type="caution">
    <text evidence="2">The sequence shown here is derived from an EMBL/GenBank/DDBJ whole genome shotgun (WGS) entry which is preliminary data.</text>
</comment>
<dbReference type="Proteomes" id="UP001595887">
    <property type="component" value="Unassembled WGS sequence"/>
</dbReference>
<evidence type="ECO:0000313" key="2">
    <source>
        <dbReference type="EMBL" id="MFC4292601.1"/>
    </source>
</evidence>
<dbReference type="InterPro" id="IPR011335">
    <property type="entry name" value="Restrct_endonuc-II-like"/>
</dbReference>
<sequence length="147" mass="16416">MITGSARTVKLARKLRSEMSLTEAMLWRELRTRPSGLKFRRQHPAGAYVLDFYCAAARLAIEVDGCAHDSIRAAQADAARSHFLRSQHVATLRVPAKAVLEDLEAVVVRIVDVCLDRVEKINKRRENSCVPLHHPADGPPPRDGEEL</sequence>
<keyword evidence="2" id="KW-0378">Hydrolase</keyword>
<keyword evidence="3" id="KW-1185">Reference proteome</keyword>
<name>A0ABV8RJT0_9SPHN</name>
<dbReference type="CDD" id="cd01038">
    <property type="entry name" value="Endonuclease_DUF559"/>
    <property type="match status" value="1"/>
</dbReference>
<protein>
    <submittedName>
        <fullName evidence="2">Endonuclease domain-containing protein</fullName>
    </submittedName>
</protein>
<proteinExistence type="predicted"/>
<keyword evidence="2" id="KW-0255">Endonuclease</keyword>
<dbReference type="SUPFAM" id="SSF52980">
    <property type="entry name" value="Restriction endonuclease-like"/>
    <property type="match status" value="1"/>
</dbReference>
<dbReference type="Gene3D" id="3.40.960.10">
    <property type="entry name" value="VSR Endonuclease"/>
    <property type="match status" value="1"/>
</dbReference>
<evidence type="ECO:0000259" key="1">
    <source>
        <dbReference type="Pfam" id="PF04480"/>
    </source>
</evidence>
<dbReference type="EMBL" id="JBHSDH010000013">
    <property type="protein sequence ID" value="MFC4292601.1"/>
    <property type="molecule type" value="Genomic_DNA"/>
</dbReference>